<keyword evidence="3" id="KW-1185">Reference proteome</keyword>
<dbReference type="GO" id="GO:0009401">
    <property type="term" value="P:phosphoenolpyruvate-dependent sugar phosphotransferase system"/>
    <property type="evidence" value="ECO:0007669"/>
    <property type="project" value="InterPro"/>
</dbReference>
<accession>A0A412G2L3</accession>
<dbReference type="RefSeq" id="WP_006061015.1">
    <property type="nucleotide sequence ID" value="NZ_CABJCV010000008.1"/>
</dbReference>
<name>A0A412G2L3_9FIRM</name>
<keyword evidence="1" id="KW-0812">Transmembrane</keyword>
<dbReference type="InterPro" id="IPR004704">
    <property type="entry name" value="PTS_IID_man"/>
</dbReference>
<dbReference type="EMBL" id="QRUP01000008">
    <property type="protein sequence ID" value="RGR74695.1"/>
    <property type="molecule type" value="Genomic_DNA"/>
</dbReference>
<dbReference type="Pfam" id="PF03613">
    <property type="entry name" value="EIID-AGA"/>
    <property type="match status" value="1"/>
</dbReference>
<dbReference type="InterPro" id="IPR050303">
    <property type="entry name" value="GatZ_KbaZ_carbometab"/>
</dbReference>
<feature type="transmembrane region" description="Helical" evidence="1">
    <location>
        <begin position="184"/>
        <end position="205"/>
    </location>
</feature>
<dbReference type="Proteomes" id="UP000284178">
    <property type="component" value="Unassembled WGS sequence"/>
</dbReference>
<organism evidence="2 3">
    <name type="scientific">Holdemania filiformis</name>
    <dbReference type="NCBI Taxonomy" id="61171"/>
    <lineage>
        <taxon>Bacteria</taxon>
        <taxon>Bacillati</taxon>
        <taxon>Bacillota</taxon>
        <taxon>Erysipelotrichia</taxon>
        <taxon>Erysipelotrichales</taxon>
        <taxon>Erysipelotrichaceae</taxon>
        <taxon>Holdemania</taxon>
    </lineage>
</organism>
<keyword evidence="1" id="KW-0472">Membrane</keyword>
<feature type="transmembrane region" description="Helical" evidence="1">
    <location>
        <begin position="156"/>
        <end position="177"/>
    </location>
</feature>
<proteinExistence type="predicted"/>
<keyword evidence="1" id="KW-1133">Transmembrane helix</keyword>
<dbReference type="GO" id="GO:0005886">
    <property type="term" value="C:plasma membrane"/>
    <property type="evidence" value="ECO:0007669"/>
    <property type="project" value="TreeGrafter"/>
</dbReference>
<evidence type="ECO:0000313" key="3">
    <source>
        <dbReference type="Proteomes" id="UP000284178"/>
    </source>
</evidence>
<protein>
    <submittedName>
        <fullName evidence="2">PTS system mannose/fructose/sorbose family transporter subunit IID</fullName>
    </submittedName>
</protein>
<dbReference type="GeneID" id="83015327"/>
<dbReference type="PROSITE" id="PS51108">
    <property type="entry name" value="PTS_EIID"/>
    <property type="match status" value="1"/>
</dbReference>
<gene>
    <name evidence="2" type="ORF">DWY25_07900</name>
</gene>
<dbReference type="PANTHER" id="PTHR32502">
    <property type="entry name" value="N-ACETYLGALACTOSAMINE PERMEASE II COMPONENT-RELATED"/>
    <property type="match status" value="1"/>
</dbReference>
<reference evidence="2 3" key="1">
    <citation type="submission" date="2018-08" db="EMBL/GenBank/DDBJ databases">
        <title>A genome reference for cultivated species of the human gut microbiota.</title>
        <authorList>
            <person name="Zou Y."/>
            <person name="Xue W."/>
            <person name="Luo G."/>
        </authorList>
    </citation>
    <scope>NUCLEOTIDE SEQUENCE [LARGE SCALE GENOMIC DNA]</scope>
    <source>
        <strain evidence="2 3">AF24-29</strain>
    </source>
</reference>
<dbReference type="AlphaFoldDB" id="A0A412G2L3"/>
<feature type="transmembrane region" description="Helical" evidence="1">
    <location>
        <begin position="225"/>
        <end position="243"/>
    </location>
</feature>
<evidence type="ECO:0000313" key="2">
    <source>
        <dbReference type="EMBL" id="RGR74695.1"/>
    </source>
</evidence>
<feature type="transmembrane region" description="Helical" evidence="1">
    <location>
        <begin position="255"/>
        <end position="271"/>
    </location>
</feature>
<dbReference type="PANTHER" id="PTHR32502:SF23">
    <property type="entry name" value="TRANSPORT PROTEIN, PTS SYSTEM"/>
    <property type="match status" value="1"/>
</dbReference>
<evidence type="ECO:0000256" key="1">
    <source>
        <dbReference type="SAM" id="Phobius"/>
    </source>
</evidence>
<sequence length="272" mass="29897">MEKKVLTPEEKKVLKSMFFRSHLVFTSFNMVKMEANGFTITMAPAIESIYKDDMEGKREAYLRHQNFFNTHAVPFSFIAGLAYAMEKEHKEKNSIDGQTIESIKAALMGPTAGMFDSLFFNCLRIIAAGIGIGLCAEGSILGTLIFILLYGVTQSIVKYFFVNWGYVYGTSFIDMVFSSGLMGALTKAASVLGLIMVGAMTAQMVSVPLNWTLNVGQTSVVIGDVLNSIFPGLLGVILLFTLVRLIKKGARPTQLILGIFVFALVGAFFRIF</sequence>
<comment type="caution">
    <text evidence="2">The sequence shown here is derived from an EMBL/GenBank/DDBJ whole genome shotgun (WGS) entry which is preliminary data.</text>
</comment>
<feature type="transmembrane region" description="Helical" evidence="1">
    <location>
        <begin position="125"/>
        <end position="150"/>
    </location>
</feature>